<organism evidence="1 2">
    <name type="scientific">Cervus elaphus hippelaphus</name>
    <name type="common">European red deer</name>
    <dbReference type="NCBI Taxonomy" id="46360"/>
    <lineage>
        <taxon>Eukaryota</taxon>
        <taxon>Metazoa</taxon>
        <taxon>Chordata</taxon>
        <taxon>Craniata</taxon>
        <taxon>Vertebrata</taxon>
        <taxon>Euteleostomi</taxon>
        <taxon>Mammalia</taxon>
        <taxon>Eutheria</taxon>
        <taxon>Laurasiatheria</taxon>
        <taxon>Artiodactyla</taxon>
        <taxon>Ruminantia</taxon>
        <taxon>Pecora</taxon>
        <taxon>Cervidae</taxon>
        <taxon>Cervinae</taxon>
        <taxon>Cervus</taxon>
    </lineage>
</organism>
<name>A0A212DCJ9_CEREH</name>
<dbReference type="Proteomes" id="UP000242450">
    <property type="component" value="Chromosome 4"/>
</dbReference>
<evidence type="ECO:0000313" key="2">
    <source>
        <dbReference type="Proteomes" id="UP000242450"/>
    </source>
</evidence>
<dbReference type="AlphaFoldDB" id="A0A212DCJ9"/>
<evidence type="ECO:0000313" key="1">
    <source>
        <dbReference type="EMBL" id="OWK15958.1"/>
    </source>
</evidence>
<reference evidence="1 2" key="1">
    <citation type="journal article" date="2018" name="Mol. Genet. Genomics">
        <title>The red deer Cervus elaphus genome CerEla1.0: sequencing, annotating, genes, and chromosomes.</title>
        <authorList>
            <person name="Bana N.A."/>
            <person name="Nyiri A."/>
            <person name="Nagy J."/>
            <person name="Frank K."/>
            <person name="Nagy T."/>
            <person name="Steger V."/>
            <person name="Schiller M."/>
            <person name="Lakatos P."/>
            <person name="Sugar L."/>
            <person name="Horn P."/>
            <person name="Barta E."/>
            <person name="Orosz L."/>
        </authorList>
    </citation>
    <scope>NUCLEOTIDE SEQUENCE [LARGE SCALE GENOMIC DNA]</scope>
    <source>
        <strain evidence="1">Hungarian</strain>
    </source>
</reference>
<keyword evidence="2" id="KW-1185">Reference proteome</keyword>
<sequence length="81" mass="9161">MTDDALHLFYADGHEFLLQGPRSLIWQEDSPHLQDFQETVGVMDSCHITTGARPRLPLASTQRSTYWMIKALLSSIAMITV</sequence>
<gene>
    <name evidence="1" type="ORF">Celaphus_00004114</name>
</gene>
<protein>
    <submittedName>
        <fullName evidence="1">Uncharacterized protein</fullName>
    </submittedName>
</protein>
<proteinExistence type="predicted"/>
<dbReference type="EMBL" id="MKHE01000004">
    <property type="protein sequence ID" value="OWK15958.1"/>
    <property type="molecule type" value="Genomic_DNA"/>
</dbReference>
<accession>A0A212DCJ9</accession>
<comment type="caution">
    <text evidence="1">The sequence shown here is derived from an EMBL/GenBank/DDBJ whole genome shotgun (WGS) entry which is preliminary data.</text>
</comment>